<comment type="caution">
    <text evidence="6">The sequence shown here is derived from an EMBL/GenBank/DDBJ whole genome shotgun (WGS) entry which is preliminary data.</text>
</comment>
<gene>
    <name evidence="6" type="ORF">GTP77_07200</name>
</gene>
<accession>A0A7X4H9E7</accession>
<evidence type="ECO:0000256" key="2">
    <source>
        <dbReference type="ARBA" id="ARBA00039140"/>
    </source>
</evidence>
<feature type="active site" evidence="4">
    <location>
        <position position="141"/>
    </location>
</feature>
<protein>
    <recommendedName>
        <fullName evidence="2">protein-glutamate methylesterase</fullName>
        <ecNumber evidence="2">3.1.1.61</ecNumber>
    </recommendedName>
</protein>
<organism evidence="6 7">
    <name type="scientific">Pseudoduganella aquatica</name>
    <dbReference type="NCBI Taxonomy" id="2660641"/>
    <lineage>
        <taxon>Bacteria</taxon>
        <taxon>Pseudomonadati</taxon>
        <taxon>Pseudomonadota</taxon>
        <taxon>Betaproteobacteria</taxon>
        <taxon>Burkholderiales</taxon>
        <taxon>Oxalobacteraceae</taxon>
        <taxon>Telluria group</taxon>
        <taxon>Pseudoduganella</taxon>
    </lineage>
</organism>
<dbReference type="GO" id="GO:0008984">
    <property type="term" value="F:protein-glutamate methylesterase activity"/>
    <property type="evidence" value="ECO:0007669"/>
    <property type="project" value="UniProtKB-EC"/>
</dbReference>
<evidence type="ECO:0000256" key="3">
    <source>
        <dbReference type="ARBA" id="ARBA00048267"/>
    </source>
</evidence>
<feature type="domain" description="CheB-type methylesterase" evidence="5">
    <location>
        <begin position="9"/>
        <end position="174"/>
    </location>
</feature>
<dbReference type="GO" id="GO:0005737">
    <property type="term" value="C:cytoplasm"/>
    <property type="evidence" value="ECO:0007669"/>
    <property type="project" value="InterPro"/>
</dbReference>
<dbReference type="Proteomes" id="UP000450676">
    <property type="component" value="Unassembled WGS sequence"/>
</dbReference>
<dbReference type="Pfam" id="PF01339">
    <property type="entry name" value="CheB_methylest"/>
    <property type="match status" value="1"/>
</dbReference>
<keyword evidence="7" id="KW-1185">Reference proteome</keyword>
<evidence type="ECO:0000256" key="4">
    <source>
        <dbReference type="PROSITE-ProRule" id="PRU00050"/>
    </source>
</evidence>
<dbReference type="GO" id="GO:0006935">
    <property type="term" value="P:chemotaxis"/>
    <property type="evidence" value="ECO:0007669"/>
    <property type="project" value="UniProtKB-UniRule"/>
</dbReference>
<keyword evidence="4" id="KW-0145">Chemotaxis</keyword>
<evidence type="ECO:0000313" key="6">
    <source>
        <dbReference type="EMBL" id="MYN07126.1"/>
    </source>
</evidence>
<dbReference type="PANTHER" id="PTHR42872:SF6">
    <property type="entry name" value="PROTEIN-GLUTAMATE METHYLESTERASE_PROTEIN-GLUTAMINE GLUTAMINASE"/>
    <property type="match status" value="1"/>
</dbReference>
<dbReference type="EMBL" id="WWCU01000005">
    <property type="protein sequence ID" value="MYN07126.1"/>
    <property type="molecule type" value="Genomic_DNA"/>
</dbReference>
<dbReference type="PROSITE" id="PS50122">
    <property type="entry name" value="CHEB"/>
    <property type="match status" value="1"/>
</dbReference>
<dbReference type="SUPFAM" id="SSF52738">
    <property type="entry name" value="Methylesterase CheB, C-terminal domain"/>
    <property type="match status" value="1"/>
</dbReference>
<evidence type="ECO:0000259" key="5">
    <source>
        <dbReference type="PROSITE" id="PS50122"/>
    </source>
</evidence>
<name>A0A7X4H9E7_9BURK</name>
<dbReference type="InterPro" id="IPR000673">
    <property type="entry name" value="Sig_transdc_resp-reg_Me-estase"/>
</dbReference>
<dbReference type="Gene3D" id="3.40.50.180">
    <property type="entry name" value="Methylesterase CheB, C-terminal domain"/>
    <property type="match status" value="1"/>
</dbReference>
<dbReference type="EC" id="3.1.1.61" evidence="2"/>
<dbReference type="InterPro" id="IPR035909">
    <property type="entry name" value="CheB_C"/>
</dbReference>
<dbReference type="GO" id="GO:0000156">
    <property type="term" value="F:phosphorelay response regulator activity"/>
    <property type="evidence" value="ECO:0007669"/>
    <property type="project" value="InterPro"/>
</dbReference>
<comment type="catalytic activity">
    <reaction evidence="3">
        <text>[protein]-L-glutamate 5-O-methyl ester + H2O = L-glutamyl-[protein] + methanol + H(+)</text>
        <dbReference type="Rhea" id="RHEA:23236"/>
        <dbReference type="Rhea" id="RHEA-COMP:10208"/>
        <dbReference type="Rhea" id="RHEA-COMP:10311"/>
        <dbReference type="ChEBI" id="CHEBI:15377"/>
        <dbReference type="ChEBI" id="CHEBI:15378"/>
        <dbReference type="ChEBI" id="CHEBI:17790"/>
        <dbReference type="ChEBI" id="CHEBI:29973"/>
        <dbReference type="ChEBI" id="CHEBI:82795"/>
        <dbReference type="EC" id="3.1.1.61"/>
    </reaction>
</comment>
<feature type="active site" evidence="4">
    <location>
        <position position="48"/>
    </location>
</feature>
<dbReference type="AlphaFoldDB" id="A0A7X4H9E7"/>
<keyword evidence="1 4" id="KW-0378">Hydrolase</keyword>
<evidence type="ECO:0000313" key="7">
    <source>
        <dbReference type="Proteomes" id="UP000450676"/>
    </source>
</evidence>
<evidence type="ECO:0000256" key="1">
    <source>
        <dbReference type="ARBA" id="ARBA00022801"/>
    </source>
</evidence>
<dbReference type="CDD" id="cd16433">
    <property type="entry name" value="CheB"/>
    <property type="match status" value="1"/>
</dbReference>
<reference evidence="6 7" key="1">
    <citation type="submission" date="2019-12" db="EMBL/GenBank/DDBJ databases">
        <title>Novel species isolated from a subtropical stream in China.</title>
        <authorList>
            <person name="Lu H."/>
        </authorList>
    </citation>
    <scope>NUCLEOTIDE SEQUENCE [LARGE SCALE GENOMIC DNA]</scope>
    <source>
        <strain evidence="6 7">FT127W</strain>
    </source>
</reference>
<dbReference type="PANTHER" id="PTHR42872">
    <property type="entry name" value="PROTEIN-GLUTAMATE METHYLESTERASE/PROTEIN-GLUTAMINE GLUTAMINASE"/>
    <property type="match status" value="1"/>
</dbReference>
<sequence length="204" mass="20748">MGQGASATRRPRFRAVVLGVSMGGVDALQRVLPALPPDFPLPLLVVIHISPGSGDGLARLLDFTAPLRVKEADEGELPQPGTAYLAPAGYHLLVERDGRLALSADAPVSFARPSVDVLFESAAACYGAALVGAVLTGAGADGAAGLARIAAAGGYTIVQEPADAVMDLMPRAALARLAPGTPNAIATLDRLPLLLQRLAGMEAA</sequence>
<proteinExistence type="predicted"/>
<feature type="active site" evidence="4">
    <location>
        <position position="21"/>
    </location>
</feature>